<accession>A0A8B6MAD7</accession>
<protein>
    <submittedName>
        <fullName evidence="1">Histidine kinase</fullName>
    </submittedName>
</protein>
<dbReference type="Proteomes" id="UP000485880">
    <property type="component" value="Unassembled WGS sequence"/>
</dbReference>
<evidence type="ECO:0000313" key="2">
    <source>
        <dbReference type="Proteomes" id="UP000485880"/>
    </source>
</evidence>
<keyword evidence="2" id="KW-1185">Reference proteome</keyword>
<keyword evidence="1" id="KW-0418">Kinase</keyword>
<sequence>MISNESAACDRAAAPFEDAAELAKLRAEIIKLRKINSVLMDRVENDMSAQSPNGFTLFQAAITLDNRVAERTTELTRLTHQLFEQINERYTAEKALLIAKGDAEKANLSKTRFLAAASPDLHQPLNIARLFLGLVGQQHETGRTQEYLAD</sequence>
<dbReference type="Gene3D" id="1.10.287.130">
    <property type="match status" value="1"/>
</dbReference>
<reference evidence="1 2" key="1">
    <citation type="submission" date="2019-05" db="EMBL/GenBank/DDBJ databases">
        <authorList>
            <person name="Farhan Ul Haque M."/>
        </authorList>
    </citation>
    <scope>NUCLEOTIDE SEQUENCE [LARGE SCALE GENOMIC DNA]</scope>
    <source>
        <strain evidence="1">2</strain>
    </source>
</reference>
<comment type="caution">
    <text evidence="1">The sequence shown here is derived from an EMBL/GenBank/DDBJ whole genome shotgun (WGS) entry which is preliminary data.</text>
</comment>
<dbReference type="EMBL" id="CABFMQ020000092">
    <property type="protein sequence ID" value="VTZ51257.1"/>
    <property type="molecule type" value="Genomic_DNA"/>
</dbReference>
<organism evidence="1 2">
    <name type="scientific">Methylocella tundrae</name>
    <dbReference type="NCBI Taxonomy" id="227605"/>
    <lineage>
        <taxon>Bacteria</taxon>
        <taxon>Pseudomonadati</taxon>
        <taxon>Pseudomonadota</taxon>
        <taxon>Alphaproteobacteria</taxon>
        <taxon>Hyphomicrobiales</taxon>
        <taxon>Beijerinckiaceae</taxon>
        <taxon>Methylocella</taxon>
    </lineage>
</organism>
<dbReference type="AlphaFoldDB" id="A0A8B6MAD7"/>
<proteinExistence type="predicted"/>
<name>A0A8B6MAD7_METTU</name>
<dbReference type="RefSeq" id="WP_174513127.1">
    <property type="nucleotide sequence ID" value="NZ_CABFMQ020000092.1"/>
</dbReference>
<dbReference type="GO" id="GO:0016301">
    <property type="term" value="F:kinase activity"/>
    <property type="evidence" value="ECO:0007669"/>
    <property type="project" value="UniProtKB-KW"/>
</dbReference>
<evidence type="ECO:0000313" key="1">
    <source>
        <dbReference type="EMBL" id="VTZ51257.1"/>
    </source>
</evidence>
<gene>
    <name evidence="1" type="ORF">MPC4_340013</name>
</gene>
<keyword evidence="1" id="KW-0808">Transferase</keyword>